<comment type="caution">
    <text evidence="1">The sequence shown here is derived from an EMBL/GenBank/DDBJ whole genome shotgun (WGS) entry which is preliminary data.</text>
</comment>
<evidence type="ECO:0000313" key="1">
    <source>
        <dbReference type="EMBL" id="GAA4246694.1"/>
    </source>
</evidence>
<proteinExistence type="predicted"/>
<name>A0ABP8D3K1_9FLAO</name>
<protein>
    <recommendedName>
        <fullName evidence="3">Restriction endonuclease</fullName>
    </recommendedName>
</protein>
<keyword evidence="2" id="KW-1185">Reference proteome</keyword>
<dbReference type="Proteomes" id="UP001501682">
    <property type="component" value="Unassembled WGS sequence"/>
</dbReference>
<accession>A0ABP8D3K1</accession>
<dbReference type="RefSeq" id="WP_344716120.1">
    <property type="nucleotide sequence ID" value="NZ_BAABCB010000044.1"/>
</dbReference>
<evidence type="ECO:0000313" key="2">
    <source>
        <dbReference type="Proteomes" id="UP001501682"/>
    </source>
</evidence>
<sequence length="209" mass="24806">MIKLEKIITEIWNDIDSWMNNDIRLISSEKSVVFNFAWELAKKYPKKIKFIDFETNLFNDFSDGKFLDLFIIFNDGTNDIKIGIEFKFPHKKARGSNQTVSRQKIINDIKRINWLVENGKIDLGCFLCITNETGYINPGNFRVAPEFITHQGKIYEQNEILPSNEFFIEEVIALNRIEFNWRYVELVNNKFRIDNDKKFSFLNPIFIKK</sequence>
<evidence type="ECO:0008006" key="3">
    <source>
        <dbReference type="Google" id="ProtNLM"/>
    </source>
</evidence>
<organism evidence="1 2">
    <name type="scientific">Winogradskyella damuponensis</name>
    <dbReference type="NCBI Taxonomy" id="943939"/>
    <lineage>
        <taxon>Bacteria</taxon>
        <taxon>Pseudomonadati</taxon>
        <taxon>Bacteroidota</taxon>
        <taxon>Flavobacteriia</taxon>
        <taxon>Flavobacteriales</taxon>
        <taxon>Flavobacteriaceae</taxon>
        <taxon>Winogradskyella</taxon>
    </lineage>
</organism>
<dbReference type="EMBL" id="BAABCB010000044">
    <property type="protein sequence ID" value="GAA4246694.1"/>
    <property type="molecule type" value="Genomic_DNA"/>
</dbReference>
<gene>
    <name evidence="1" type="ORF">GCM10022292_33760</name>
</gene>
<reference evidence="2" key="1">
    <citation type="journal article" date="2019" name="Int. J. Syst. Evol. Microbiol.">
        <title>The Global Catalogue of Microorganisms (GCM) 10K type strain sequencing project: providing services to taxonomists for standard genome sequencing and annotation.</title>
        <authorList>
            <consortium name="The Broad Institute Genomics Platform"/>
            <consortium name="The Broad Institute Genome Sequencing Center for Infectious Disease"/>
            <person name="Wu L."/>
            <person name="Ma J."/>
        </authorList>
    </citation>
    <scope>NUCLEOTIDE SEQUENCE [LARGE SCALE GENOMIC DNA]</scope>
    <source>
        <strain evidence="2">JCM 17633</strain>
    </source>
</reference>